<dbReference type="PANTHER" id="PTHR36151:SF3">
    <property type="entry name" value="ER-BOUND OXYGENASE MPAB_MPAB'_RUBBER OXYGENASE CATALYTIC DOMAIN-CONTAINING PROTEIN"/>
    <property type="match status" value="1"/>
</dbReference>
<dbReference type="Pfam" id="PF09995">
    <property type="entry name" value="MPAB_Lcp_cat"/>
    <property type="match status" value="1"/>
</dbReference>
<evidence type="ECO:0000259" key="1">
    <source>
        <dbReference type="Pfam" id="PF09995"/>
    </source>
</evidence>
<name>A0ABP6LIK1_9ACTN</name>
<accession>A0ABP6LIK1</accession>
<gene>
    <name evidence="2" type="ORF">GCM10010528_21110</name>
</gene>
<protein>
    <recommendedName>
        <fullName evidence="1">ER-bound oxygenase mpaB/mpaB'/Rubber oxygenase catalytic domain-containing protein</fullName>
    </recommendedName>
</protein>
<sequence>MATPTADMADGLAHRRNVPMPMVYRYLGDKRFAYTLPRAISLQILQPGNAASLVQHVHSGLWAHKSRAVGQMVYIAYSNRDLRSVMRTAHSHVKGVDSSGARYHSLNPELFFFQHATYVDALFTSIDIFHSGLDGAAKEQLYQECCRWYAKYDISDRAQPATYREFVDYFADYCATNLAMTPDAERLRRETLHPPTWYPRKVPPAAIRAMLHPRAAELLGVDVGAGDRLALRAFAARTNMLTTLSPARYHLIPSARHDPDN</sequence>
<reference evidence="3" key="1">
    <citation type="journal article" date="2019" name="Int. J. Syst. Evol. Microbiol.">
        <title>The Global Catalogue of Microorganisms (GCM) 10K type strain sequencing project: providing services to taxonomists for standard genome sequencing and annotation.</title>
        <authorList>
            <consortium name="The Broad Institute Genomics Platform"/>
            <consortium name="The Broad Institute Genome Sequencing Center for Infectious Disease"/>
            <person name="Wu L."/>
            <person name="Ma J."/>
        </authorList>
    </citation>
    <scope>NUCLEOTIDE SEQUENCE [LARGE SCALE GENOMIC DNA]</scope>
    <source>
        <strain evidence="3">JCM 14234</strain>
    </source>
</reference>
<dbReference type="InterPro" id="IPR018713">
    <property type="entry name" value="MPAB/Lcp_cat_dom"/>
</dbReference>
<comment type="caution">
    <text evidence="2">The sequence shown here is derived from an EMBL/GenBank/DDBJ whole genome shotgun (WGS) entry which is preliminary data.</text>
</comment>
<evidence type="ECO:0000313" key="2">
    <source>
        <dbReference type="EMBL" id="GAA3040427.1"/>
    </source>
</evidence>
<keyword evidence="3" id="KW-1185">Reference proteome</keyword>
<dbReference type="RefSeq" id="WP_290707503.1">
    <property type="nucleotide sequence ID" value="NZ_BAAAVS010000025.1"/>
</dbReference>
<feature type="domain" description="ER-bound oxygenase mpaB/mpaB'/Rubber oxygenase catalytic" evidence="1">
    <location>
        <begin position="24"/>
        <end position="237"/>
    </location>
</feature>
<dbReference type="PANTHER" id="PTHR36151">
    <property type="entry name" value="BLR2777 PROTEIN"/>
    <property type="match status" value="1"/>
</dbReference>
<proteinExistence type="predicted"/>
<dbReference type="EMBL" id="BAAAVS010000025">
    <property type="protein sequence ID" value="GAA3040427.1"/>
    <property type="molecule type" value="Genomic_DNA"/>
</dbReference>
<organism evidence="2 3">
    <name type="scientific">Gordonia defluvii</name>
    <dbReference type="NCBI Taxonomy" id="283718"/>
    <lineage>
        <taxon>Bacteria</taxon>
        <taxon>Bacillati</taxon>
        <taxon>Actinomycetota</taxon>
        <taxon>Actinomycetes</taxon>
        <taxon>Mycobacteriales</taxon>
        <taxon>Gordoniaceae</taxon>
        <taxon>Gordonia</taxon>
    </lineage>
</organism>
<dbReference type="Proteomes" id="UP001501035">
    <property type="component" value="Unassembled WGS sequence"/>
</dbReference>
<evidence type="ECO:0000313" key="3">
    <source>
        <dbReference type="Proteomes" id="UP001501035"/>
    </source>
</evidence>